<organism evidence="1 2">
    <name type="scientific">Rosa chinensis</name>
    <name type="common">China rose</name>
    <dbReference type="NCBI Taxonomy" id="74649"/>
    <lineage>
        <taxon>Eukaryota</taxon>
        <taxon>Viridiplantae</taxon>
        <taxon>Streptophyta</taxon>
        <taxon>Embryophyta</taxon>
        <taxon>Tracheophyta</taxon>
        <taxon>Spermatophyta</taxon>
        <taxon>Magnoliopsida</taxon>
        <taxon>eudicotyledons</taxon>
        <taxon>Gunneridae</taxon>
        <taxon>Pentapetalae</taxon>
        <taxon>rosids</taxon>
        <taxon>fabids</taxon>
        <taxon>Rosales</taxon>
        <taxon>Rosaceae</taxon>
        <taxon>Rosoideae</taxon>
        <taxon>Rosoideae incertae sedis</taxon>
        <taxon>Rosa</taxon>
    </lineage>
</organism>
<accession>A0A2P6PHX9</accession>
<dbReference type="Proteomes" id="UP000238479">
    <property type="component" value="Chromosome 7"/>
</dbReference>
<protein>
    <submittedName>
        <fullName evidence="1">Uncharacterized protein</fullName>
    </submittedName>
</protein>
<gene>
    <name evidence="1" type="ORF">RchiOBHm_Chr7g0240271</name>
</gene>
<proteinExistence type="predicted"/>
<evidence type="ECO:0000313" key="2">
    <source>
        <dbReference type="Proteomes" id="UP000238479"/>
    </source>
</evidence>
<keyword evidence="2" id="KW-1185">Reference proteome</keyword>
<evidence type="ECO:0000313" key="1">
    <source>
        <dbReference type="EMBL" id="PRQ21536.1"/>
    </source>
</evidence>
<name>A0A2P6PHX9_ROSCH</name>
<comment type="caution">
    <text evidence="1">The sequence shown here is derived from an EMBL/GenBank/DDBJ whole genome shotgun (WGS) entry which is preliminary data.</text>
</comment>
<reference evidence="1 2" key="1">
    <citation type="journal article" date="2018" name="Nat. Genet.">
        <title>The Rosa genome provides new insights in the design of modern roses.</title>
        <authorList>
            <person name="Bendahmane M."/>
        </authorList>
    </citation>
    <scope>NUCLEOTIDE SEQUENCE [LARGE SCALE GENOMIC DNA]</scope>
    <source>
        <strain evidence="2">cv. Old Blush</strain>
    </source>
</reference>
<dbReference type="AlphaFoldDB" id="A0A2P6PHX9"/>
<dbReference type="Gramene" id="PRQ21536">
    <property type="protein sequence ID" value="PRQ21536"/>
    <property type="gene ID" value="RchiOBHm_Chr7g0240271"/>
</dbReference>
<dbReference type="EMBL" id="PDCK01000045">
    <property type="protein sequence ID" value="PRQ21536.1"/>
    <property type="molecule type" value="Genomic_DNA"/>
</dbReference>
<sequence>MKALFFALRSFIFSKLYSSLVALALALGLSLQMPLLEADFGCSSEANDLVECPDQLAPLDRSF</sequence>